<keyword evidence="1" id="KW-0812">Transmembrane</keyword>
<reference evidence="2 3" key="1">
    <citation type="submission" date="2024-01" db="EMBL/GenBank/DDBJ databases">
        <title>The genomes of 5 underutilized Papilionoideae crops provide insights into root nodulation and disease resistanc.</title>
        <authorList>
            <person name="Yuan L."/>
        </authorList>
    </citation>
    <scope>NUCLEOTIDE SEQUENCE [LARGE SCALE GENOMIC DNA]</scope>
    <source>
        <strain evidence="2">ZHUSHIDOU_FW_LH</strain>
        <tissue evidence="2">Leaf</tissue>
    </source>
</reference>
<feature type="transmembrane region" description="Helical" evidence="1">
    <location>
        <begin position="112"/>
        <end position="131"/>
    </location>
</feature>
<evidence type="ECO:0000313" key="3">
    <source>
        <dbReference type="Proteomes" id="UP001372338"/>
    </source>
</evidence>
<protein>
    <submittedName>
        <fullName evidence="2">Uncharacterized protein</fullName>
    </submittedName>
</protein>
<dbReference type="AlphaFoldDB" id="A0AAN9IEA9"/>
<dbReference type="Proteomes" id="UP001372338">
    <property type="component" value="Unassembled WGS sequence"/>
</dbReference>
<name>A0AAN9IEA9_CROPI</name>
<proteinExistence type="predicted"/>
<comment type="caution">
    <text evidence="2">The sequence shown here is derived from an EMBL/GenBank/DDBJ whole genome shotgun (WGS) entry which is preliminary data.</text>
</comment>
<gene>
    <name evidence="2" type="ORF">RIF29_17199</name>
</gene>
<organism evidence="2 3">
    <name type="scientific">Crotalaria pallida</name>
    <name type="common">Smooth rattlebox</name>
    <name type="synonym">Crotalaria striata</name>
    <dbReference type="NCBI Taxonomy" id="3830"/>
    <lineage>
        <taxon>Eukaryota</taxon>
        <taxon>Viridiplantae</taxon>
        <taxon>Streptophyta</taxon>
        <taxon>Embryophyta</taxon>
        <taxon>Tracheophyta</taxon>
        <taxon>Spermatophyta</taxon>
        <taxon>Magnoliopsida</taxon>
        <taxon>eudicotyledons</taxon>
        <taxon>Gunneridae</taxon>
        <taxon>Pentapetalae</taxon>
        <taxon>rosids</taxon>
        <taxon>fabids</taxon>
        <taxon>Fabales</taxon>
        <taxon>Fabaceae</taxon>
        <taxon>Papilionoideae</taxon>
        <taxon>50 kb inversion clade</taxon>
        <taxon>genistoids sensu lato</taxon>
        <taxon>core genistoids</taxon>
        <taxon>Crotalarieae</taxon>
        <taxon>Crotalaria</taxon>
    </lineage>
</organism>
<feature type="transmembrane region" description="Helical" evidence="1">
    <location>
        <begin position="86"/>
        <end position="105"/>
    </location>
</feature>
<feature type="transmembrane region" description="Helical" evidence="1">
    <location>
        <begin position="52"/>
        <end position="74"/>
    </location>
</feature>
<keyword evidence="1" id="KW-0472">Membrane</keyword>
<dbReference type="EMBL" id="JAYWIO010000003">
    <property type="protein sequence ID" value="KAK7276067.1"/>
    <property type="molecule type" value="Genomic_DNA"/>
</dbReference>
<feature type="transmembrane region" description="Helical" evidence="1">
    <location>
        <begin position="143"/>
        <end position="160"/>
    </location>
</feature>
<keyword evidence="3" id="KW-1185">Reference proteome</keyword>
<evidence type="ECO:0000313" key="2">
    <source>
        <dbReference type="EMBL" id="KAK7276067.1"/>
    </source>
</evidence>
<keyword evidence="1" id="KW-1133">Transmembrane helix</keyword>
<evidence type="ECO:0000256" key="1">
    <source>
        <dbReference type="SAM" id="Phobius"/>
    </source>
</evidence>
<accession>A0AAN9IEA9</accession>
<sequence>MLPPLVTFPAADHYSATLKQETCESNSYSIHLRKNMMPVSIQIQRWLMQRGVWRFVGFVSAAVGLLSYALSSSFNHLFGEWNFSKIFLYFALSFIICFMTLFAKVWQFSTSVLFKAHMSVLILMATSVYSFFYDKAVNGKPDAYILISCFAFAVYVPQSVKADSMRI</sequence>